<dbReference type="Pfam" id="PF13202">
    <property type="entry name" value="EF-hand_5"/>
    <property type="match status" value="2"/>
</dbReference>
<dbReference type="InterPro" id="IPR002048">
    <property type="entry name" value="EF_hand_dom"/>
</dbReference>
<dbReference type="AlphaFoldDB" id="A0A5C5ZL17"/>
<feature type="compositionally biased region" description="Basic and acidic residues" evidence="1">
    <location>
        <begin position="62"/>
        <end position="104"/>
    </location>
</feature>
<feature type="signal peptide" evidence="2">
    <location>
        <begin position="1"/>
        <end position="22"/>
    </location>
</feature>
<evidence type="ECO:0000256" key="1">
    <source>
        <dbReference type="SAM" id="MobiDB-lite"/>
    </source>
</evidence>
<proteinExistence type="predicted"/>
<feature type="compositionally biased region" description="Basic and acidic residues" evidence="1">
    <location>
        <begin position="144"/>
        <end position="173"/>
    </location>
</feature>
<evidence type="ECO:0000256" key="2">
    <source>
        <dbReference type="SAM" id="SignalP"/>
    </source>
</evidence>
<dbReference type="InterPro" id="IPR018247">
    <property type="entry name" value="EF_Hand_1_Ca_BS"/>
</dbReference>
<evidence type="ECO:0000313" key="5">
    <source>
        <dbReference type="Proteomes" id="UP000315440"/>
    </source>
</evidence>
<dbReference type="SUPFAM" id="SSF47473">
    <property type="entry name" value="EF-hand"/>
    <property type="match status" value="1"/>
</dbReference>
<comment type="caution">
    <text evidence="4">The sequence shown here is derived from an EMBL/GenBank/DDBJ whole genome shotgun (WGS) entry which is preliminary data.</text>
</comment>
<keyword evidence="5" id="KW-1185">Reference proteome</keyword>
<protein>
    <submittedName>
        <fullName evidence="4">EF hand</fullName>
    </submittedName>
</protein>
<reference evidence="4 5" key="1">
    <citation type="submission" date="2019-02" db="EMBL/GenBank/DDBJ databases">
        <title>Deep-cultivation of Planctomycetes and their phenomic and genomic characterization uncovers novel biology.</title>
        <authorList>
            <person name="Wiegand S."/>
            <person name="Jogler M."/>
            <person name="Boedeker C."/>
            <person name="Pinto D."/>
            <person name="Vollmers J."/>
            <person name="Rivas-Marin E."/>
            <person name="Kohn T."/>
            <person name="Peeters S.H."/>
            <person name="Heuer A."/>
            <person name="Rast P."/>
            <person name="Oberbeckmann S."/>
            <person name="Bunk B."/>
            <person name="Jeske O."/>
            <person name="Meyerdierks A."/>
            <person name="Storesund J.E."/>
            <person name="Kallscheuer N."/>
            <person name="Luecker S."/>
            <person name="Lage O.M."/>
            <person name="Pohl T."/>
            <person name="Merkel B.J."/>
            <person name="Hornburger P."/>
            <person name="Mueller R.-W."/>
            <person name="Bruemmer F."/>
            <person name="Labrenz M."/>
            <person name="Spormann A.M."/>
            <person name="Op Den Camp H."/>
            <person name="Overmann J."/>
            <person name="Amann R."/>
            <person name="Jetten M.S.M."/>
            <person name="Mascher T."/>
            <person name="Medema M.H."/>
            <person name="Devos D.P."/>
            <person name="Kaster A.-K."/>
            <person name="Ovreas L."/>
            <person name="Rohde M."/>
            <person name="Galperin M.Y."/>
            <person name="Jogler C."/>
        </authorList>
    </citation>
    <scope>NUCLEOTIDE SEQUENCE [LARGE SCALE GENOMIC DNA]</scope>
    <source>
        <strain evidence="4 5">Mal64</strain>
    </source>
</reference>
<dbReference type="SMART" id="SM00054">
    <property type="entry name" value="EFh"/>
    <property type="match status" value="2"/>
</dbReference>
<gene>
    <name evidence="4" type="ORF">Mal64_15610</name>
</gene>
<name>A0A5C5ZL17_9BACT</name>
<organism evidence="4 5">
    <name type="scientific">Pseudobythopirellula maris</name>
    <dbReference type="NCBI Taxonomy" id="2527991"/>
    <lineage>
        <taxon>Bacteria</taxon>
        <taxon>Pseudomonadati</taxon>
        <taxon>Planctomycetota</taxon>
        <taxon>Planctomycetia</taxon>
        <taxon>Pirellulales</taxon>
        <taxon>Lacipirellulaceae</taxon>
        <taxon>Pseudobythopirellula</taxon>
    </lineage>
</organism>
<dbReference type="InterPro" id="IPR011992">
    <property type="entry name" value="EF-hand-dom_pair"/>
</dbReference>
<evidence type="ECO:0000313" key="4">
    <source>
        <dbReference type="EMBL" id="TWT88089.1"/>
    </source>
</evidence>
<dbReference type="EMBL" id="SJPQ01000002">
    <property type="protein sequence ID" value="TWT88089.1"/>
    <property type="molecule type" value="Genomic_DNA"/>
</dbReference>
<evidence type="ECO:0000259" key="3">
    <source>
        <dbReference type="PROSITE" id="PS50222"/>
    </source>
</evidence>
<feature type="region of interest" description="Disordered" evidence="1">
    <location>
        <begin position="20"/>
        <end position="213"/>
    </location>
</feature>
<feature type="domain" description="EF-hand" evidence="3">
    <location>
        <begin position="136"/>
        <end position="171"/>
    </location>
</feature>
<feature type="domain" description="EF-hand" evidence="3">
    <location>
        <begin position="32"/>
        <end position="67"/>
    </location>
</feature>
<dbReference type="PROSITE" id="PS00018">
    <property type="entry name" value="EF_HAND_1"/>
    <property type="match status" value="2"/>
</dbReference>
<dbReference type="GO" id="GO:0005509">
    <property type="term" value="F:calcium ion binding"/>
    <property type="evidence" value="ECO:0007669"/>
    <property type="project" value="InterPro"/>
</dbReference>
<keyword evidence="2" id="KW-0732">Signal</keyword>
<accession>A0A5C5ZL17</accession>
<feature type="compositionally biased region" description="Gly residues" evidence="1">
    <location>
        <begin position="176"/>
        <end position="198"/>
    </location>
</feature>
<dbReference type="RefSeq" id="WP_146398836.1">
    <property type="nucleotide sequence ID" value="NZ_SJPQ01000002.1"/>
</dbReference>
<dbReference type="PROSITE" id="PS50222">
    <property type="entry name" value="EF_HAND_2"/>
    <property type="match status" value="2"/>
</dbReference>
<feature type="chain" id="PRO_5023041798" evidence="2">
    <location>
        <begin position="23"/>
        <end position="213"/>
    </location>
</feature>
<dbReference type="Gene3D" id="1.10.238.10">
    <property type="entry name" value="EF-hand"/>
    <property type="match status" value="2"/>
</dbReference>
<dbReference type="Proteomes" id="UP000315440">
    <property type="component" value="Unassembled WGS sequence"/>
</dbReference>
<sequence length="213" mass="23259" precursor="true">MSTIRTVMMGLMGVAMASPVLAQPEEGPPSRGGMQRYQQMLERFDADGNGELSAEEFSAAQEARRAERQGDRQRGDRPRGDRQRGDRERGDRGPRRGPPRDFDGPRPNFEEGAAGEEGPPRRRRGDSDGPPRGGRLGAMDPEELFSRFDADGDDKISREEFTGLIEDFRERMQGMRRGGGRFGGGERGGRGRGPGGRGGPPPRGPEPGQDAPE</sequence>